<dbReference type="InterPro" id="IPR046887">
    <property type="entry name" value="RsmE_PUA-like"/>
</dbReference>
<keyword evidence="7 12" id="KW-0489">Methyltransferase</keyword>
<dbReference type="RefSeq" id="WP_091501522.1">
    <property type="nucleotide sequence ID" value="NZ_FOLI01000001.1"/>
</dbReference>
<keyword evidence="9 12" id="KW-0949">S-adenosyl-L-methionine</keyword>
<dbReference type="Pfam" id="PF20260">
    <property type="entry name" value="PUA_4"/>
    <property type="match status" value="1"/>
</dbReference>
<dbReference type="STRING" id="283737.SAMN05660453_0412"/>
<comment type="catalytic activity">
    <reaction evidence="11 12">
        <text>uridine(1498) in 16S rRNA + S-adenosyl-L-methionine = N(3)-methyluridine(1498) in 16S rRNA + S-adenosyl-L-homocysteine + H(+)</text>
        <dbReference type="Rhea" id="RHEA:42920"/>
        <dbReference type="Rhea" id="RHEA-COMP:10283"/>
        <dbReference type="Rhea" id="RHEA-COMP:10284"/>
        <dbReference type="ChEBI" id="CHEBI:15378"/>
        <dbReference type="ChEBI" id="CHEBI:57856"/>
        <dbReference type="ChEBI" id="CHEBI:59789"/>
        <dbReference type="ChEBI" id="CHEBI:65315"/>
        <dbReference type="ChEBI" id="CHEBI:74502"/>
        <dbReference type="EC" id="2.1.1.193"/>
    </reaction>
</comment>
<evidence type="ECO:0000256" key="1">
    <source>
        <dbReference type="ARBA" id="ARBA00004496"/>
    </source>
</evidence>
<proteinExistence type="inferred from homology"/>
<dbReference type="PIRSF" id="PIRSF015601">
    <property type="entry name" value="MTase_slr0722"/>
    <property type="match status" value="1"/>
</dbReference>
<gene>
    <name evidence="15" type="ORF">SAMN05660453_0412</name>
</gene>
<comment type="similarity">
    <text evidence="2 12">Belongs to the RNA methyltransferase RsmE family.</text>
</comment>
<dbReference type="GO" id="GO:0070475">
    <property type="term" value="P:rRNA base methylation"/>
    <property type="evidence" value="ECO:0007669"/>
    <property type="project" value="TreeGrafter"/>
</dbReference>
<keyword evidence="16" id="KW-1185">Reference proteome</keyword>
<evidence type="ECO:0000256" key="6">
    <source>
        <dbReference type="ARBA" id="ARBA00022552"/>
    </source>
</evidence>
<evidence type="ECO:0000256" key="5">
    <source>
        <dbReference type="ARBA" id="ARBA00022490"/>
    </source>
</evidence>
<dbReference type="InterPro" id="IPR046886">
    <property type="entry name" value="RsmE_MTase_dom"/>
</dbReference>
<dbReference type="InterPro" id="IPR029028">
    <property type="entry name" value="Alpha/beta_knot_MTases"/>
</dbReference>
<dbReference type="SUPFAM" id="SSF75217">
    <property type="entry name" value="alpha/beta knot"/>
    <property type="match status" value="1"/>
</dbReference>
<dbReference type="PANTHER" id="PTHR30027">
    <property type="entry name" value="RIBOSOMAL RNA SMALL SUBUNIT METHYLTRANSFERASE E"/>
    <property type="match status" value="1"/>
</dbReference>
<dbReference type="EMBL" id="FOLI01000001">
    <property type="protein sequence ID" value="SFB84657.1"/>
    <property type="molecule type" value="Genomic_DNA"/>
</dbReference>
<sequence>MHRYFLNEKIGAVIELTKDQDVFHHMLRVRRAKVGTKAEFVDVDQKLVVGELVEAGSDSATVKVLEELKQKVELPVKVTLIVSPVKNDRTDWFVQKATELGVDRIILTKMERTVVDWGKQQEKKLARLEKIALNAAEQSHRLKVPEIDFMAYQDAINENKDHGLVAWEESAKEGEKATLLKVAEEAKSGERFTVLFGPEGGLSVEEIKGLAAAGFAPAGLGPRILRAETAPLYTLSALSTIWELQEGM</sequence>
<protein>
    <recommendedName>
        <fullName evidence="4 12">Ribosomal RNA small subunit methyltransferase E</fullName>
        <ecNumber evidence="3 12">2.1.1.193</ecNumber>
    </recommendedName>
</protein>
<accession>A0A1I1EC79</accession>
<evidence type="ECO:0000256" key="3">
    <source>
        <dbReference type="ARBA" id="ARBA00012328"/>
    </source>
</evidence>
<dbReference type="SUPFAM" id="SSF88697">
    <property type="entry name" value="PUA domain-like"/>
    <property type="match status" value="1"/>
</dbReference>
<evidence type="ECO:0000256" key="2">
    <source>
        <dbReference type="ARBA" id="ARBA00005528"/>
    </source>
</evidence>
<dbReference type="AlphaFoldDB" id="A0A1I1EC79"/>
<evidence type="ECO:0000256" key="12">
    <source>
        <dbReference type="PIRNR" id="PIRNR015601"/>
    </source>
</evidence>
<evidence type="ECO:0000256" key="8">
    <source>
        <dbReference type="ARBA" id="ARBA00022679"/>
    </source>
</evidence>
<evidence type="ECO:0000256" key="10">
    <source>
        <dbReference type="ARBA" id="ARBA00025699"/>
    </source>
</evidence>
<dbReference type="OrthoDB" id="9815641at2"/>
<organism evidence="15 16">
    <name type="scientific">Fructobacillus durionis</name>
    <dbReference type="NCBI Taxonomy" id="283737"/>
    <lineage>
        <taxon>Bacteria</taxon>
        <taxon>Bacillati</taxon>
        <taxon>Bacillota</taxon>
        <taxon>Bacilli</taxon>
        <taxon>Lactobacillales</taxon>
        <taxon>Lactobacillaceae</taxon>
        <taxon>Fructobacillus</taxon>
    </lineage>
</organism>
<evidence type="ECO:0000313" key="16">
    <source>
        <dbReference type="Proteomes" id="UP000199376"/>
    </source>
</evidence>
<dbReference type="GO" id="GO:0070042">
    <property type="term" value="F:rRNA (uridine-N3-)-methyltransferase activity"/>
    <property type="evidence" value="ECO:0007669"/>
    <property type="project" value="TreeGrafter"/>
</dbReference>
<evidence type="ECO:0000256" key="9">
    <source>
        <dbReference type="ARBA" id="ARBA00022691"/>
    </source>
</evidence>
<keyword evidence="8 12" id="KW-0808">Transferase</keyword>
<feature type="domain" description="Ribosomal RNA small subunit methyltransferase E methyltransferase" evidence="13">
    <location>
        <begin position="73"/>
        <end position="238"/>
    </location>
</feature>
<evidence type="ECO:0000256" key="11">
    <source>
        <dbReference type="ARBA" id="ARBA00047944"/>
    </source>
</evidence>
<name>A0A1I1EC79_9LACO</name>
<dbReference type="Pfam" id="PF04452">
    <property type="entry name" value="Methyltrans_RNA"/>
    <property type="match status" value="1"/>
</dbReference>
<dbReference type="GO" id="GO:0005737">
    <property type="term" value="C:cytoplasm"/>
    <property type="evidence" value="ECO:0007669"/>
    <property type="project" value="UniProtKB-SubCell"/>
</dbReference>
<evidence type="ECO:0000259" key="14">
    <source>
        <dbReference type="Pfam" id="PF20260"/>
    </source>
</evidence>
<reference evidence="15 16" key="1">
    <citation type="submission" date="2016-10" db="EMBL/GenBank/DDBJ databases">
        <authorList>
            <person name="de Groot N.N."/>
        </authorList>
    </citation>
    <scope>NUCLEOTIDE SEQUENCE [LARGE SCALE GENOMIC DNA]</scope>
    <source>
        <strain evidence="15 16">DSM 19113</strain>
    </source>
</reference>
<dbReference type="CDD" id="cd18084">
    <property type="entry name" value="RsmE-like"/>
    <property type="match status" value="1"/>
</dbReference>
<dbReference type="InterPro" id="IPR006700">
    <property type="entry name" value="RsmE"/>
</dbReference>
<dbReference type="NCBIfam" id="TIGR00046">
    <property type="entry name" value="RsmE family RNA methyltransferase"/>
    <property type="match status" value="1"/>
</dbReference>
<evidence type="ECO:0000256" key="4">
    <source>
        <dbReference type="ARBA" id="ARBA00013673"/>
    </source>
</evidence>
<dbReference type="PANTHER" id="PTHR30027:SF3">
    <property type="entry name" value="16S RRNA (URACIL(1498)-N(3))-METHYLTRANSFERASE"/>
    <property type="match status" value="1"/>
</dbReference>
<evidence type="ECO:0000256" key="7">
    <source>
        <dbReference type="ARBA" id="ARBA00022603"/>
    </source>
</evidence>
<dbReference type="InterPro" id="IPR015947">
    <property type="entry name" value="PUA-like_sf"/>
</dbReference>
<dbReference type="InterPro" id="IPR029026">
    <property type="entry name" value="tRNA_m1G_MTases_N"/>
</dbReference>
<dbReference type="EC" id="2.1.1.193" evidence="3 12"/>
<comment type="subcellular location">
    <subcellularLocation>
        <location evidence="1 12">Cytoplasm</location>
    </subcellularLocation>
</comment>
<keyword evidence="5 12" id="KW-0963">Cytoplasm</keyword>
<evidence type="ECO:0000313" key="15">
    <source>
        <dbReference type="EMBL" id="SFB84657.1"/>
    </source>
</evidence>
<dbReference type="Gene3D" id="3.40.1280.10">
    <property type="match status" value="1"/>
</dbReference>
<comment type="function">
    <text evidence="10 12">Specifically methylates the N3 position of the uracil ring of uridine 1498 (m3U1498) in 16S rRNA. Acts on the fully assembled 30S ribosomal subunit.</text>
</comment>
<evidence type="ECO:0000259" key="13">
    <source>
        <dbReference type="Pfam" id="PF04452"/>
    </source>
</evidence>
<keyword evidence="6 12" id="KW-0698">rRNA processing</keyword>
<dbReference type="Proteomes" id="UP000199376">
    <property type="component" value="Unassembled WGS sequence"/>
</dbReference>
<feature type="domain" description="Ribosomal RNA small subunit methyltransferase E PUA-like" evidence="14">
    <location>
        <begin position="20"/>
        <end position="65"/>
    </location>
</feature>